<proteinExistence type="predicted"/>
<protein>
    <recommendedName>
        <fullName evidence="3">DUF4386 domain-containing protein</fullName>
    </recommendedName>
</protein>
<evidence type="ECO:0000256" key="1">
    <source>
        <dbReference type="SAM" id="Phobius"/>
    </source>
</evidence>
<comment type="caution">
    <text evidence="2">The sequence shown here is derived from an EMBL/GenBank/DDBJ whole genome shotgun (WGS) entry which is preliminary data.</text>
</comment>
<sequence>MKKDLYIRLQRISAWCGVILFVGFLIAFAVGHLTPPMSPTESPDDVVAFLKDHRTGILTCVALMVLLVPFEYPYVIVTSLQLRRVEGGWGLLSMTQLTTGVVAPLGFFFPLAILAAAAYRPEAHSVDVLTAMVDIFWLMFVGNACIFVLQVWSIGYAAFIDHTREKPLFPRWYGWLSIVLGVTLIPGAFVFLNQDGPLAWNGILANIIPSVAYAVWKIATPYVLLKAITNEEKELADKPDNEPVTV</sequence>
<feature type="transmembrane region" description="Helical" evidence="1">
    <location>
        <begin position="89"/>
        <end position="115"/>
    </location>
</feature>
<name>A0A6B3C1A4_9ACTN</name>
<feature type="transmembrane region" description="Helical" evidence="1">
    <location>
        <begin position="198"/>
        <end position="216"/>
    </location>
</feature>
<keyword evidence="1" id="KW-0812">Transmembrane</keyword>
<reference evidence="2" key="1">
    <citation type="submission" date="2020-01" db="EMBL/GenBank/DDBJ databases">
        <title>Insect and environment-associated Actinomycetes.</title>
        <authorList>
            <person name="Currrie C."/>
            <person name="Chevrette M."/>
            <person name="Carlson C."/>
            <person name="Stubbendieck R."/>
            <person name="Wendt-Pienkowski E."/>
        </authorList>
    </citation>
    <scope>NUCLEOTIDE SEQUENCE</scope>
    <source>
        <strain evidence="2">SID12501</strain>
    </source>
</reference>
<keyword evidence="1" id="KW-0472">Membrane</keyword>
<gene>
    <name evidence="2" type="ORF">G3I71_31660</name>
</gene>
<organism evidence="2">
    <name type="scientific">Streptomyces sp. SID12501</name>
    <dbReference type="NCBI Taxonomy" id="2706042"/>
    <lineage>
        <taxon>Bacteria</taxon>
        <taxon>Bacillati</taxon>
        <taxon>Actinomycetota</taxon>
        <taxon>Actinomycetes</taxon>
        <taxon>Kitasatosporales</taxon>
        <taxon>Streptomycetaceae</taxon>
        <taxon>Streptomyces</taxon>
    </lineage>
</organism>
<feature type="transmembrane region" description="Helical" evidence="1">
    <location>
        <begin position="55"/>
        <end position="77"/>
    </location>
</feature>
<feature type="transmembrane region" description="Helical" evidence="1">
    <location>
        <begin position="135"/>
        <end position="160"/>
    </location>
</feature>
<feature type="transmembrane region" description="Helical" evidence="1">
    <location>
        <begin position="172"/>
        <end position="192"/>
    </location>
</feature>
<keyword evidence="1" id="KW-1133">Transmembrane helix</keyword>
<evidence type="ECO:0000313" key="2">
    <source>
        <dbReference type="EMBL" id="NEC90256.1"/>
    </source>
</evidence>
<accession>A0A6B3C1A4</accession>
<evidence type="ECO:0008006" key="3">
    <source>
        <dbReference type="Google" id="ProtNLM"/>
    </source>
</evidence>
<feature type="transmembrane region" description="Helical" evidence="1">
    <location>
        <begin position="12"/>
        <end position="35"/>
    </location>
</feature>
<dbReference type="EMBL" id="JAAGLU010000030">
    <property type="protein sequence ID" value="NEC90256.1"/>
    <property type="molecule type" value="Genomic_DNA"/>
</dbReference>
<dbReference type="AlphaFoldDB" id="A0A6B3C1A4"/>